<evidence type="ECO:0000256" key="1">
    <source>
        <dbReference type="ARBA" id="ARBA00022553"/>
    </source>
</evidence>
<dbReference type="Pfam" id="PF00072">
    <property type="entry name" value="Response_reg"/>
    <property type="match status" value="1"/>
</dbReference>
<dbReference type="PRINTS" id="PR00038">
    <property type="entry name" value="HTHLUXR"/>
</dbReference>
<dbReference type="CDD" id="cd06170">
    <property type="entry name" value="LuxR_C_like"/>
    <property type="match status" value="1"/>
</dbReference>
<keyword evidence="2" id="KW-0238">DNA-binding</keyword>
<dbReference type="SMART" id="SM00421">
    <property type="entry name" value="HTH_LUXR"/>
    <property type="match status" value="1"/>
</dbReference>
<evidence type="ECO:0000313" key="7">
    <source>
        <dbReference type="Proteomes" id="UP000184327"/>
    </source>
</evidence>
<feature type="modified residue" description="4-aspartylphosphate" evidence="3">
    <location>
        <position position="57"/>
    </location>
</feature>
<sequence length="233" mass="25575">MTARVRILLVDDHPLMRRGIAELLASTEDFEVLAEASSGREAIHLATRLHPDLILLDQHMPGGLSGLQVLDELRQLELPLQAVILTAELQRGEFLAALQLGVSGYILKDADPELLLTHLRRCRNGEMALSDEMVALLAHRDSAREGDMAAQLASLTPREGQTLALIAKGLSNKEIARDIGISDSTVKVYVKSLLSKLNLRSRLELAVWVYRSAGLNDKDMDDGTGTLPPRTRC</sequence>
<dbReference type="SMART" id="SM00448">
    <property type="entry name" value="REC"/>
    <property type="match status" value="1"/>
</dbReference>
<evidence type="ECO:0000313" key="6">
    <source>
        <dbReference type="EMBL" id="SHE40517.1"/>
    </source>
</evidence>
<dbReference type="PANTHER" id="PTHR43214">
    <property type="entry name" value="TWO-COMPONENT RESPONSE REGULATOR"/>
    <property type="match status" value="1"/>
</dbReference>
<dbReference type="InterPro" id="IPR001789">
    <property type="entry name" value="Sig_transdc_resp-reg_receiver"/>
</dbReference>
<dbReference type="InterPro" id="IPR058245">
    <property type="entry name" value="NreC/VraR/RcsB-like_REC"/>
</dbReference>
<gene>
    <name evidence="6" type="ORF">SAMN02745117_00250</name>
</gene>
<name>A0A1M4T8D8_9BURK</name>
<dbReference type="PROSITE" id="PS00622">
    <property type="entry name" value="HTH_LUXR_1"/>
    <property type="match status" value="1"/>
</dbReference>
<dbReference type="SUPFAM" id="SSF52172">
    <property type="entry name" value="CheY-like"/>
    <property type="match status" value="1"/>
</dbReference>
<dbReference type="Gene3D" id="3.40.50.2300">
    <property type="match status" value="1"/>
</dbReference>
<dbReference type="InterPro" id="IPR011006">
    <property type="entry name" value="CheY-like_superfamily"/>
</dbReference>
<dbReference type="PROSITE" id="PS50043">
    <property type="entry name" value="HTH_LUXR_2"/>
    <property type="match status" value="1"/>
</dbReference>
<dbReference type="STRING" id="1122156.SAMN02745117_00250"/>
<evidence type="ECO:0000256" key="3">
    <source>
        <dbReference type="PROSITE-ProRule" id="PRU00169"/>
    </source>
</evidence>
<reference evidence="6 7" key="1">
    <citation type="submission" date="2016-11" db="EMBL/GenBank/DDBJ databases">
        <authorList>
            <person name="Jaros S."/>
            <person name="Januszkiewicz K."/>
            <person name="Wedrychowicz H."/>
        </authorList>
    </citation>
    <scope>NUCLEOTIDE SEQUENCE [LARGE SCALE GENOMIC DNA]</scope>
    <source>
        <strain evidence="6 7">DSM 16112</strain>
    </source>
</reference>
<dbReference type="Proteomes" id="UP000184327">
    <property type="component" value="Unassembled WGS sequence"/>
</dbReference>
<organism evidence="6 7">
    <name type="scientific">Lampropedia hyalina DSM 16112</name>
    <dbReference type="NCBI Taxonomy" id="1122156"/>
    <lineage>
        <taxon>Bacteria</taxon>
        <taxon>Pseudomonadati</taxon>
        <taxon>Pseudomonadota</taxon>
        <taxon>Betaproteobacteria</taxon>
        <taxon>Burkholderiales</taxon>
        <taxon>Comamonadaceae</taxon>
        <taxon>Lampropedia</taxon>
    </lineage>
</organism>
<dbReference type="AlphaFoldDB" id="A0A1M4T8D8"/>
<dbReference type="GO" id="GO:0003677">
    <property type="term" value="F:DNA binding"/>
    <property type="evidence" value="ECO:0007669"/>
    <property type="project" value="UniProtKB-KW"/>
</dbReference>
<feature type="domain" description="HTH luxR-type" evidence="4">
    <location>
        <begin position="148"/>
        <end position="213"/>
    </location>
</feature>
<evidence type="ECO:0000256" key="2">
    <source>
        <dbReference type="ARBA" id="ARBA00023125"/>
    </source>
</evidence>
<dbReference type="Pfam" id="PF00196">
    <property type="entry name" value="GerE"/>
    <property type="match status" value="1"/>
</dbReference>
<proteinExistence type="predicted"/>
<dbReference type="RefSeq" id="WP_073353715.1">
    <property type="nucleotide sequence ID" value="NZ_FQUZ01000002.1"/>
</dbReference>
<dbReference type="PROSITE" id="PS50110">
    <property type="entry name" value="RESPONSE_REGULATORY"/>
    <property type="match status" value="1"/>
</dbReference>
<protein>
    <submittedName>
        <fullName evidence="6">Two-component system, NarL family, nitrate/nitrite response regulator NarL</fullName>
    </submittedName>
</protein>
<keyword evidence="1 3" id="KW-0597">Phosphoprotein</keyword>
<dbReference type="GO" id="GO:0006355">
    <property type="term" value="P:regulation of DNA-templated transcription"/>
    <property type="evidence" value="ECO:0007669"/>
    <property type="project" value="InterPro"/>
</dbReference>
<dbReference type="InterPro" id="IPR000792">
    <property type="entry name" value="Tscrpt_reg_LuxR_C"/>
</dbReference>
<dbReference type="EMBL" id="FQUZ01000002">
    <property type="protein sequence ID" value="SHE40517.1"/>
    <property type="molecule type" value="Genomic_DNA"/>
</dbReference>
<dbReference type="CDD" id="cd17535">
    <property type="entry name" value="REC_NarL-like"/>
    <property type="match status" value="1"/>
</dbReference>
<dbReference type="GO" id="GO:0000160">
    <property type="term" value="P:phosphorelay signal transduction system"/>
    <property type="evidence" value="ECO:0007669"/>
    <property type="project" value="InterPro"/>
</dbReference>
<dbReference type="OrthoDB" id="3374006at2"/>
<keyword evidence="7" id="KW-1185">Reference proteome</keyword>
<evidence type="ECO:0000259" key="4">
    <source>
        <dbReference type="PROSITE" id="PS50043"/>
    </source>
</evidence>
<dbReference type="PANTHER" id="PTHR43214:SF38">
    <property type="entry name" value="NITRATE_NITRITE RESPONSE REGULATOR PROTEIN NARL"/>
    <property type="match status" value="1"/>
</dbReference>
<dbReference type="InterPro" id="IPR039420">
    <property type="entry name" value="WalR-like"/>
</dbReference>
<evidence type="ECO:0000259" key="5">
    <source>
        <dbReference type="PROSITE" id="PS50110"/>
    </source>
</evidence>
<feature type="domain" description="Response regulatory" evidence="5">
    <location>
        <begin position="6"/>
        <end position="123"/>
    </location>
</feature>
<accession>A0A1M4T8D8</accession>